<evidence type="ECO:0000313" key="3">
    <source>
        <dbReference type="Proteomes" id="UP001221642"/>
    </source>
</evidence>
<dbReference type="EMBL" id="CP119159">
    <property type="protein sequence ID" value="WEH22623.1"/>
    <property type="molecule type" value="Genomic_DNA"/>
</dbReference>
<reference evidence="2 4" key="2">
    <citation type="submission" date="2023-03" db="EMBL/GenBank/DDBJ databases">
        <title>Complete genome sequence of an Enterococcus faecalis urinary isolate.</title>
        <authorList>
            <person name="Brauer A.L."/>
            <person name="Armbruster C.E."/>
        </authorList>
    </citation>
    <scope>NUCLEOTIDE SEQUENCE [LARGE SCALE GENOMIC DNA]</scope>
    <source>
        <strain evidence="2 4">3143</strain>
    </source>
</reference>
<sequence length="100" mass="11981">MEENKGLLLTEKNQPIKSIAKQDIYDLKDYLEQLSSWKDPLKLVNKFFENQAIPLNKKKIMREFHAQARVFNIFYMNFVLSMDTLEEKITKLEEKEKIKV</sequence>
<dbReference type="Proteomes" id="UP001221642">
    <property type="component" value="Chromosome"/>
</dbReference>
<protein>
    <submittedName>
        <fullName evidence="2">Uncharacterized protein</fullName>
    </submittedName>
</protein>
<evidence type="ECO:0000313" key="2">
    <source>
        <dbReference type="EMBL" id="WER42963.1"/>
    </source>
</evidence>
<dbReference type="RefSeq" id="WP_002387498.1">
    <property type="nucleotide sequence ID" value="NZ_AP031218.1"/>
</dbReference>
<name>A0ABD7XNV7_ENTFL</name>
<accession>A0ABD7XNV7</accession>
<evidence type="ECO:0000313" key="1">
    <source>
        <dbReference type="EMBL" id="WEH22623.1"/>
    </source>
</evidence>
<evidence type="ECO:0000313" key="4">
    <source>
        <dbReference type="Proteomes" id="UP001222182"/>
    </source>
</evidence>
<dbReference type="EMBL" id="CP119528">
    <property type="protein sequence ID" value="WER42963.1"/>
    <property type="molecule type" value="Genomic_DNA"/>
</dbReference>
<dbReference type="AlphaFoldDB" id="A0ABD7XNV7"/>
<dbReference type="Proteomes" id="UP001222182">
    <property type="component" value="Chromosome"/>
</dbReference>
<gene>
    <name evidence="2" type="ORF">P0083_01175</name>
    <name evidence="1" type="ORF">P0D81_00920</name>
</gene>
<reference evidence="1 3" key="1">
    <citation type="submission" date="2023-02" db="EMBL/GenBank/DDBJ databases">
        <title>Results of the 2020 Genomic Proficiency Test for the network of European Union Reference Laboratory for Antimicrobial Resistance assessing whole genome sequencing capacities.</title>
        <authorList>
            <person name="Hoffmann M."/>
            <person name="Luo Y."/>
            <person name="Sorensen L.H."/>
            <person name="Pedersen S.K."/>
            <person name="Hendriksen R.S."/>
        </authorList>
    </citation>
    <scope>NUCLEOTIDE SEQUENCE [LARGE SCALE GENOMIC DNA]</scope>
    <source>
        <strain evidence="1 3">GENOMIC22-006</strain>
    </source>
</reference>
<proteinExistence type="predicted"/>
<organism evidence="2 4">
    <name type="scientific">Enterococcus faecalis</name>
    <name type="common">Streptococcus faecalis</name>
    <dbReference type="NCBI Taxonomy" id="1351"/>
    <lineage>
        <taxon>Bacteria</taxon>
        <taxon>Bacillati</taxon>
        <taxon>Bacillota</taxon>
        <taxon>Bacilli</taxon>
        <taxon>Lactobacillales</taxon>
        <taxon>Enterococcaceae</taxon>
        <taxon>Enterococcus</taxon>
    </lineage>
</organism>